<feature type="coiled-coil region" evidence="5">
    <location>
        <begin position="959"/>
        <end position="986"/>
    </location>
</feature>
<dbReference type="PANTHER" id="PTHR14304">
    <property type="entry name" value="CELL DIVISION CYCLE AND APOPTOSIS REGULATOR PROTEIN"/>
    <property type="match status" value="1"/>
</dbReference>
<evidence type="ECO:0000256" key="4">
    <source>
        <dbReference type="ARBA" id="ARBA00023054"/>
    </source>
</evidence>
<dbReference type="SUPFAM" id="SSF68906">
    <property type="entry name" value="SAP domain"/>
    <property type="match status" value="1"/>
</dbReference>
<sequence>MSYNNKNNVWGGKHPQGANQMGSMSNLNHSGMVPFQPQQQVFQNMGLNQQNLGLNQQNLGLGLQQMAANQLNFASNPIFQQQLSAVSYPNTRGLNPNAFQTQTNVQSNSAGGTKQKVFTGSITQLHENFGFIDDEVFFSRNVCLKGSTPMVGDRVLVEAAFNPSMPFKWNATRVQVMPNGPREQRPVEGNNTYPRRDFSRDPRTKPSVGERRNRSRERDDDEIERKRRREDRIREREKEDKERKSPVRRRSRSPKARRRTRTIPRYMVQIPKISLNLTDADLLELKKRYPNLYIPSDFFNTYIRWVDAFPADKPYALNRPCSFHIMYKELDPIGENDAVLEPADADYRFSAKVMLMSVPVIEEIYQKCCAIAEDKDSRDRESEDRDHIHPTRMINFLVGLRGKNETMAIGGPWSPSLDGENPEKDPAVLIKTAIRTCKALTGIDLSNCTQWYRFVELYYRRGETTHKGKAIPARVETVVIFLPDVWSCLPTRLEWEEVQLSYRKHLEKIIKTDAEETEEADIGIDDKEEDNEEVLEPTLHSELNPKAMTVVQLRTELKARKLDFKGLKAQLVARLTKALKSEADREEEDPREKPNSDGEAECEKDDAPEASPSAEKDKKSEPEEKKLDEVQKRRLEKQYTLPDQPHLIVHPSKVAKSGKFDCTSMSLSLLLDYRPEDTKEHSFEVSLFAELFNEMLMRDFGFNIFKALYQVPEKPKEKEEDRRKKDEKKKKDDDKKDEKSDDESRPEENTEPKKEDDDKKKDRKSDSSDEDDDDGRRSTKDKKKKDRVKLITKDKHLLLSFVYFDQSHCGYIFDKDMEELLYTLGLSLSRSQVKKIVNKVVTRDTLHYRKLTDKPKEEEKEELENGEKHAEIAVNWHEIALGNKKLLPVFEEEASKISVKPAVEGGKPLGSEDLVVYQGAVVDIGKLLSQLDRSEKARIETEQCLIDLKTENHKLSDKYSKSSSTIKHLNSEIKEYKDKLRSTEDVLGRSNAHSKLFQTTLMDIRDKIEPVLKTASHKDDRKDRERDNDKKKDRDDGKSRWEKDGSRKDGYDKDKKEHGVKKEVKDQDIKKEKKEDDAEVKVKKEVDDVQPNEEKL</sequence>
<dbReference type="SMART" id="SM00513">
    <property type="entry name" value="SAP"/>
    <property type="match status" value="1"/>
</dbReference>
<feature type="compositionally biased region" description="Basic and acidic residues" evidence="6">
    <location>
        <begin position="194"/>
        <end position="218"/>
    </location>
</feature>
<evidence type="ECO:0000256" key="3">
    <source>
        <dbReference type="ARBA" id="ARBA00022553"/>
    </source>
</evidence>
<dbReference type="GeneID" id="109534995"/>
<dbReference type="GO" id="GO:0005634">
    <property type="term" value="C:nucleus"/>
    <property type="evidence" value="ECO:0007669"/>
    <property type="project" value="TreeGrafter"/>
</dbReference>
<keyword evidence="2" id="KW-0963">Cytoplasm</keyword>
<proteinExistence type="predicted"/>
<name>A0AAR5P5H6_DENPD</name>
<dbReference type="Pfam" id="PF14444">
    <property type="entry name" value="S1-like"/>
    <property type="match status" value="1"/>
</dbReference>
<feature type="compositionally biased region" description="Basic and acidic residues" evidence="6">
    <location>
        <begin position="230"/>
        <end position="245"/>
    </location>
</feature>
<dbReference type="GO" id="GO:0005737">
    <property type="term" value="C:cytoplasm"/>
    <property type="evidence" value="ECO:0007669"/>
    <property type="project" value="UniProtKB-SubCell"/>
</dbReference>
<keyword evidence="9" id="KW-1185">Reference proteome</keyword>
<reference evidence="9" key="1">
    <citation type="journal article" date="2013" name="Genome Biol.">
        <title>Draft genome of the mountain pine beetle, Dendroctonus ponderosae Hopkins, a major forest pest.</title>
        <authorList>
            <person name="Keeling C.I."/>
            <person name="Yuen M.M."/>
            <person name="Liao N.Y."/>
            <person name="Docking T.R."/>
            <person name="Chan S.K."/>
            <person name="Taylor G.A."/>
            <person name="Palmquist D.L."/>
            <person name="Jackman S.D."/>
            <person name="Nguyen A."/>
            <person name="Li M."/>
            <person name="Henderson H."/>
            <person name="Janes J.K."/>
            <person name="Zhao Y."/>
            <person name="Pandoh P."/>
            <person name="Moore R."/>
            <person name="Sperling F.A."/>
            <person name="Huber D.P."/>
            <person name="Birol I."/>
            <person name="Jones S.J."/>
            <person name="Bohlmann J."/>
        </authorList>
    </citation>
    <scope>NUCLEOTIDE SEQUENCE</scope>
</reference>
<feature type="compositionally biased region" description="Basic and acidic residues" evidence="6">
    <location>
        <begin position="714"/>
        <end position="767"/>
    </location>
</feature>
<dbReference type="InterPro" id="IPR025223">
    <property type="entry name" value="S1-like_RNA-bd_dom"/>
</dbReference>
<feature type="domain" description="SAP" evidence="7">
    <location>
        <begin position="545"/>
        <end position="579"/>
    </location>
</feature>
<dbReference type="KEGG" id="dpa:109534995"/>
<accession>A0AAR5P5H6</accession>
<feature type="compositionally biased region" description="Basic residues" evidence="6">
    <location>
        <begin position="246"/>
        <end position="260"/>
    </location>
</feature>
<dbReference type="PANTHER" id="PTHR14304:SF11">
    <property type="entry name" value="SAP DOMAIN-CONTAINING PROTEIN"/>
    <property type="match status" value="1"/>
</dbReference>
<dbReference type="InterPro" id="IPR003034">
    <property type="entry name" value="SAP_dom"/>
</dbReference>
<protein>
    <recommendedName>
        <fullName evidence="7">SAP domain-containing protein</fullName>
    </recommendedName>
</protein>
<dbReference type="InterPro" id="IPR045353">
    <property type="entry name" value="LAIKA"/>
</dbReference>
<evidence type="ECO:0000259" key="7">
    <source>
        <dbReference type="PROSITE" id="PS50800"/>
    </source>
</evidence>
<keyword evidence="3" id="KW-0597">Phosphoprotein</keyword>
<keyword evidence="4 5" id="KW-0175">Coiled coil</keyword>
<feature type="region of interest" description="Disordered" evidence="6">
    <location>
        <begin position="714"/>
        <end position="785"/>
    </location>
</feature>
<dbReference type="Pfam" id="PF02037">
    <property type="entry name" value="SAP"/>
    <property type="match status" value="1"/>
</dbReference>
<evidence type="ECO:0000313" key="9">
    <source>
        <dbReference type="Proteomes" id="UP000019118"/>
    </source>
</evidence>
<evidence type="ECO:0000313" key="8">
    <source>
        <dbReference type="EnsemblMetazoa" id="XP_019756359.1"/>
    </source>
</evidence>
<dbReference type="Proteomes" id="UP000019118">
    <property type="component" value="Unassembled WGS sequence"/>
</dbReference>
<feature type="compositionally biased region" description="Basic and acidic residues" evidence="6">
    <location>
        <begin position="614"/>
        <end position="630"/>
    </location>
</feature>
<evidence type="ECO:0000256" key="5">
    <source>
        <dbReference type="SAM" id="Coils"/>
    </source>
</evidence>
<dbReference type="Pfam" id="PF14443">
    <property type="entry name" value="DBC1"/>
    <property type="match status" value="1"/>
</dbReference>
<feature type="compositionally biased region" description="Acidic residues" evidence="6">
    <location>
        <begin position="515"/>
        <end position="535"/>
    </location>
</feature>
<feature type="region of interest" description="Disordered" evidence="6">
    <location>
        <begin position="515"/>
        <end position="541"/>
    </location>
</feature>
<reference evidence="8" key="2">
    <citation type="submission" date="2024-08" db="UniProtKB">
        <authorList>
            <consortium name="EnsemblMetazoa"/>
        </authorList>
    </citation>
    <scope>IDENTIFICATION</scope>
</reference>
<dbReference type="SMART" id="SM01122">
    <property type="entry name" value="DBC1"/>
    <property type="match status" value="1"/>
</dbReference>
<evidence type="ECO:0000256" key="1">
    <source>
        <dbReference type="ARBA" id="ARBA00004496"/>
    </source>
</evidence>
<dbReference type="Gene3D" id="1.10.720.30">
    <property type="entry name" value="SAP domain"/>
    <property type="match status" value="1"/>
</dbReference>
<feature type="region of interest" description="Disordered" evidence="6">
    <location>
        <begin position="178"/>
        <end position="260"/>
    </location>
</feature>
<dbReference type="RefSeq" id="XP_019756359.1">
    <property type="nucleotide sequence ID" value="XM_019900800.2"/>
</dbReference>
<comment type="subcellular location">
    <subcellularLocation>
        <location evidence="1">Cytoplasm</location>
    </subcellularLocation>
</comment>
<dbReference type="InterPro" id="IPR025954">
    <property type="entry name" value="DBC1/CARP1_inactive_NUDIX"/>
</dbReference>
<feature type="compositionally biased region" description="Acidic residues" evidence="6">
    <location>
        <begin position="598"/>
        <end position="608"/>
    </location>
</feature>
<dbReference type="Pfam" id="PF19256">
    <property type="entry name" value="LAIKA"/>
    <property type="match status" value="1"/>
</dbReference>
<dbReference type="EnsemblMetazoa" id="XM_019900800.1">
    <property type="protein sequence ID" value="XP_019756359.1"/>
    <property type="gene ID" value="LOC109534995"/>
</dbReference>
<dbReference type="GO" id="GO:0006355">
    <property type="term" value="P:regulation of DNA-templated transcription"/>
    <property type="evidence" value="ECO:0007669"/>
    <property type="project" value="InterPro"/>
</dbReference>
<feature type="compositionally biased region" description="Basic and acidic residues" evidence="6">
    <location>
        <begin position="579"/>
        <end position="596"/>
    </location>
</feature>
<organism evidence="8 9">
    <name type="scientific">Dendroctonus ponderosae</name>
    <name type="common">Mountain pine beetle</name>
    <dbReference type="NCBI Taxonomy" id="77166"/>
    <lineage>
        <taxon>Eukaryota</taxon>
        <taxon>Metazoa</taxon>
        <taxon>Ecdysozoa</taxon>
        <taxon>Arthropoda</taxon>
        <taxon>Hexapoda</taxon>
        <taxon>Insecta</taxon>
        <taxon>Pterygota</taxon>
        <taxon>Neoptera</taxon>
        <taxon>Endopterygota</taxon>
        <taxon>Coleoptera</taxon>
        <taxon>Polyphaga</taxon>
        <taxon>Cucujiformia</taxon>
        <taxon>Curculionidae</taxon>
        <taxon>Scolytinae</taxon>
        <taxon>Dendroctonus</taxon>
    </lineage>
</organism>
<feature type="region of interest" description="Disordered" evidence="6">
    <location>
        <begin position="1015"/>
        <end position="1096"/>
    </location>
</feature>
<dbReference type="AlphaFoldDB" id="A0AAR5P5H6"/>
<dbReference type="InterPro" id="IPR025224">
    <property type="entry name" value="CCAR1/CCAR2"/>
</dbReference>
<evidence type="ECO:0000256" key="2">
    <source>
        <dbReference type="ARBA" id="ARBA00022490"/>
    </source>
</evidence>
<dbReference type="PROSITE" id="PS50800">
    <property type="entry name" value="SAP"/>
    <property type="match status" value="1"/>
</dbReference>
<evidence type="ECO:0000256" key="6">
    <source>
        <dbReference type="SAM" id="MobiDB-lite"/>
    </source>
</evidence>
<feature type="region of interest" description="Disordered" evidence="6">
    <location>
        <begin position="579"/>
        <end position="630"/>
    </location>
</feature>
<dbReference type="InterPro" id="IPR036361">
    <property type="entry name" value="SAP_dom_sf"/>
</dbReference>